<sequence length="87" mass="8908">MNMLQRATVLGFSMGALAIAAPAAMADTHHEQHKSISSPWGAAKADLIAHTKDGKDGKHGDGVFYGKFFKAAGPKGAVSASLISAAD</sequence>
<keyword evidence="3" id="KW-1185">Reference proteome</keyword>
<proteinExistence type="predicted"/>
<accession>A0A7K0BR95</accession>
<reference evidence="2 3" key="1">
    <citation type="submission" date="2019-10" db="EMBL/GenBank/DDBJ databases">
        <title>Actinomadura rubteroloni sp. nov. and Actinomadura macrotermitis sp. nov., isolated from the gut of fungus growing-termite Macrotermes natalensis.</title>
        <authorList>
            <person name="Benndorf R."/>
            <person name="Martin K."/>
            <person name="Kuefner M."/>
            <person name="De Beer W."/>
            <person name="Kaster A.-K."/>
            <person name="Vollmers J."/>
            <person name="Poulsen M."/>
            <person name="Beemelmanns C."/>
        </authorList>
    </citation>
    <scope>NUCLEOTIDE SEQUENCE [LARGE SCALE GENOMIC DNA]</scope>
    <source>
        <strain evidence="2 3">RB68</strain>
    </source>
</reference>
<keyword evidence="1" id="KW-0732">Signal</keyword>
<feature type="signal peptide" evidence="1">
    <location>
        <begin position="1"/>
        <end position="26"/>
    </location>
</feature>
<evidence type="ECO:0000256" key="1">
    <source>
        <dbReference type="SAM" id="SignalP"/>
    </source>
</evidence>
<dbReference type="Proteomes" id="UP000487268">
    <property type="component" value="Unassembled WGS sequence"/>
</dbReference>
<dbReference type="AlphaFoldDB" id="A0A7K0BR95"/>
<evidence type="ECO:0000313" key="2">
    <source>
        <dbReference type="EMBL" id="MQY03671.1"/>
    </source>
</evidence>
<gene>
    <name evidence="2" type="ORF">ACRB68_17160</name>
</gene>
<dbReference type="EMBL" id="WEGH01000001">
    <property type="protein sequence ID" value="MQY03671.1"/>
    <property type="molecule type" value="Genomic_DNA"/>
</dbReference>
<name>A0A7K0BR95_9ACTN</name>
<dbReference type="RefSeq" id="WP_153531546.1">
    <property type="nucleotide sequence ID" value="NZ_WEGH01000001.1"/>
</dbReference>
<comment type="caution">
    <text evidence="2">The sequence shown here is derived from an EMBL/GenBank/DDBJ whole genome shotgun (WGS) entry which is preliminary data.</text>
</comment>
<feature type="chain" id="PRO_5029571805" evidence="1">
    <location>
        <begin position="27"/>
        <end position="87"/>
    </location>
</feature>
<evidence type="ECO:0000313" key="3">
    <source>
        <dbReference type="Proteomes" id="UP000487268"/>
    </source>
</evidence>
<protein>
    <submittedName>
        <fullName evidence="2">Uncharacterized protein</fullName>
    </submittedName>
</protein>
<organism evidence="2 3">
    <name type="scientific">Actinomadura macrotermitis</name>
    <dbReference type="NCBI Taxonomy" id="2585200"/>
    <lineage>
        <taxon>Bacteria</taxon>
        <taxon>Bacillati</taxon>
        <taxon>Actinomycetota</taxon>
        <taxon>Actinomycetes</taxon>
        <taxon>Streptosporangiales</taxon>
        <taxon>Thermomonosporaceae</taxon>
        <taxon>Actinomadura</taxon>
    </lineage>
</organism>